<dbReference type="InterPro" id="IPR045391">
    <property type="entry name" value="DUF6520"/>
</dbReference>
<protein>
    <submittedName>
        <fullName evidence="2">Uncharacterized protein</fullName>
    </submittedName>
</protein>
<organism evidence="2 3">
    <name type="scientific">Cecembia rubra</name>
    <dbReference type="NCBI Taxonomy" id="1485585"/>
    <lineage>
        <taxon>Bacteria</taxon>
        <taxon>Pseudomonadati</taxon>
        <taxon>Bacteroidota</taxon>
        <taxon>Cytophagia</taxon>
        <taxon>Cytophagales</taxon>
        <taxon>Cyclobacteriaceae</taxon>
        <taxon>Cecembia</taxon>
    </lineage>
</organism>
<dbReference type="Pfam" id="PF20130">
    <property type="entry name" value="DUF6520"/>
    <property type="match status" value="1"/>
</dbReference>
<dbReference type="Proteomes" id="UP000240708">
    <property type="component" value="Unassembled WGS sequence"/>
</dbReference>
<sequence>MKNQIKNLLRAGVFVLAAVFAFAFTKPLDSTPLYQEINGVVEDVSGLNYRCDNPQNEICTYQDPELTIPAQMGRFSLIP</sequence>
<feature type="signal peptide" evidence="1">
    <location>
        <begin position="1"/>
        <end position="23"/>
    </location>
</feature>
<accession>A0A2P8DVK5</accession>
<dbReference type="RefSeq" id="WP_106568742.1">
    <property type="nucleotide sequence ID" value="NZ_JAUVYL010000066.1"/>
</dbReference>
<gene>
    <name evidence="2" type="ORF">CLV48_11448</name>
</gene>
<proteinExistence type="predicted"/>
<dbReference type="AlphaFoldDB" id="A0A2P8DVK5"/>
<reference evidence="2 3" key="1">
    <citation type="submission" date="2018-03" db="EMBL/GenBank/DDBJ databases">
        <title>Genomic Encyclopedia of Archaeal and Bacterial Type Strains, Phase II (KMG-II): from individual species to whole genera.</title>
        <authorList>
            <person name="Goeker M."/>
        </authorList>
    </citation>
    <scope>NUCLEOTIDE SEQUENCE [LARGE SCALE GENOMIC DNA]</scope>
    <source>
        <strain evidence="2 3">DSM 28057</strain>
    </source>
</reference>
<keyword evidence="1" id="KW-0732">Signal</keyword>
<feature type="chain" id="PRO_5015194379" evidence="1">
    <location>
        <begin position="24"/>
        <end position="79"/>
    </location>
</feature>
<evidence type="ECO:0000313" key="3">
    <source>
        <dbReference type="Proteomes" id="UP000240708"/>
    </source>
</evidence>
<comment type="caution">
    <text evidence="2">The sequence shown here is derived from an EMBL/GenBank/DDBJ whole genome shotgun (WGS) entry which is preliminary data.</text>
</comment>
<keyword evidence="3" id="KW-1185">Reference proteome</keyword>
<name>A0A2P8DVK5_9BACT</name>
<dbReference type="EMBL" id="PYGF01000014">
    <property type="protein sequence ID" value="PSL01246.1"/>
    <property type="molecule type" value="Genomic_DNA"/>
</dbReference>
<evidence type="ECO:0000256" key="1">
    <source>
        <dbReference type="SAM" id="SignalP"/>
    </source>
</evidence>
<evidence type="ECO:0000313" key="2">
    <source>
        <dbReference type="EMBL" id="PSL01246.1"/>
    </source>
</evidence>